<gene>
    <name evidence="1" type="ORF">COB11_00535</name>
</gene>
<name>A0A2A4YMG6_UNCAE</name>
<dbReference type="EMBL" id="NVUU01000004">
    <property type="protein sequence ID" value="PCI95998.1"/>
    <property type="molecule type" value="Genomic_DNA"/>
</dbReference>
<dbReference type="Proteomes" id="UP000217838">
    <property type="component" value="Unassembled WGS sequence"/>
</dbReference>
<evidence type="ECO:0000313" key="2">
    <source>
        <dbReference type="Proteomes" id="UP000217838"/>
    </source>
</evidence>
<proteinExistence type="predicted"/>
<sequence length="166" mass="19357">MKDFIICSLLLAAPISSEICQHNSELKVIVEDAELYAKDCPGDKLVHIQPRFPKKFFEYSAKNLKKGACITLVYYPERSTFDRIIKDKGSFLSLEKLHRYKSDYRFKIEYMFIHRPLAHFKSICVLESFVEKTFSSTLTSEAINYYKSEKDIVIPTRCIVIVLKKL</sequence>
<organism evidence="1 2">
    <name type="scientific">Aerophobetes bacterium</name>
    <dbReference type="NCBI Taxonomy" id="2030807"/>
    <lineage>
        <taxon>Bacteria</taxon>
        <taxon>Candidatus Aerophobota</taxon>
    </lineage>
</organism>
<reference evidence="2" key="1">
    <citation type="submission" date="2017-08" db="EMBL/GenBank/DDBJ databases">
        <title>A dynamic microbial community with high functional redundancy inhabits the cold, oxic subseafloor aquifer.</title>
        <authorList>
            <person name="Tully B.J."/>
            <person name="Wheat C.G."/>
            <person name="Glazer B.T."/>
            <person name="Huber J.A."/>
        </authorList>
    </citation>
    <scope>NUCLEOTIDE SEQUENCE [LARGE SCALE GENOMIC DNA]</scope>
</reference>
<comment type="caution">
    <text evidence="1">The sequence shown here is derived from an EMBL/GenBank/DDBJ whole genome shotgun (WGS) entry which is preliminary data.</text>
</comment>
<evidence type="ECO:0000313" key="1">
    <source>
        <dbReference type="EMBL" id="PCI95998.1"/>
    </source>
</evidence>
<accession>A0A2A4YMG6</accession>
<protein>
    <submittedName>
        <fullName evidence="1">Uncharacterized protein</fullName>
    </submittedName>
</protein>
<dbReference type="AlphaFoldDB" id="A0A2A4YMG6"/>